<evidence type="ECO:0000313" key="6">
    <source>
        <dbReference type="EMBL" id="KAG5602270.1"/>
    </source>
</evidence>
<keyword evidence="7" id="KW-1185">Reference proteome</keyword>
<proteinExistence type="predicted"/>
<dbReference type="Proteomes" id="UP000824120">
    <property type="component" value="Chromosome 6"/>
</dbReference>
<keyword evidence="2 4" id="KW-0863">Zinc-finger</keyword>
<dbReference type="EMBL" id="JACXVP010000006">
    <property type="protein sequence ID" value="KAG5602270.1"/>
    <property type="molecule type" value="Genomic_DNA"/>
</dbReference>
<organism evidence="6 7">
    <name type="scientific">Solanum commersonii</name>
    <name type="common">Commerson's wild potato</name>
    <name type="synonym">Commerson's nightshade</name>
    <dbReference type="NCBI Taxonomy" id="4109"/>
    <lineage>
        <taxon>Eukaryota</taxon>
        <taxon>Viridiplantae</taxon>
        <taxon>Streptophyta</taxon>
        <taxon>Embryophyta</taxon>
        <taxon>Tracheophyta</taxon>
        <taxon>Spermatophyta</taxon>
        <taxon>Magnoliopsida</taxon>
        <taxon>eudicotyledons</taxon>
        <taxon>Gunneridae</taxon>
        <taxon>Pentapetalae</taxon>
        <taxon>asterids</taxon>
        <taxon>lamiids</taxon>
        <taxon>Solanales</taxon>
        <taxon>Solanaceae</taxon>
        <taxon>Solanoideae</taxon>
        <taxon>Solaneae</taxon>
        <taxon>Solanum</taxon>
    </lineage>
</organism>
<dbReference type="SMART" id="SM00575">
    <property type="entry name" value="ZnF_PMZ"/>
    <property type="match status" value="1"/>
</dbReference>
<accession>A0A9J5YTP1</accession>
<evidence type="ECO:0000259" key="5">
    <source>
        <dbReference type="PROSITE" id="PS50966"/>
    </source>
</evidence>
<evidence type="ECO:0000256" key="3">
    <source>
        <dbReference type="ARBA" id="ARBA00022833"/>
    </source>
</evidence>
<comment type="caution">
    <text evidence="6">The sequence shown here is derived from an EMBL/GenBank/DDBJ whole genome shotgun (WGS) entry which is preliminary data.</text>
</comment>
<dbReference type="InterPro" id="IPR007527">
    <property type="entry name" value="Znf_SWIM"/>
</dbReference>
<dbReference type="GO" id="GO:0008270">
    <property type="term" value="F:zinc ion binding"/>
    <property type="evidence" value="ECO:0007669"/>
    <property type="project" value="UniProtKB-KW"/>
</dbReference>
<gene>
    <name evidence="6" type="ORF">H5410_033640</name>
</gene>
<reference evidence="6 7" key="1">
    <citation type="submission" date="2020-09" db="EMBL/GenBank/DDBJ databases">
        <title>De no assembly of potato wild relative species, Solanum commersonii.</title>
        <authorList>
            <person name="Cho K."/>
        </authorList>
    </citation>
    <scope>NUCLEOTIDE SEQUENCE [LARGE SCALE GENOMIC DNA]</scope>
    <source>
        <strain evidence="6">LZ3.2</strain>
        <tissue evidence="6">Leaf</tissue>
    </source>
</reference>
<keyword evidence="1" id="KW-0479">Metal-binding</keyword>
<dbReference type="PROSITE" id="PS50966">
    <property type="entry name" value="ZF_SWIM"/>
    <property type="match status" value="1"/>
</dbReference>
<dbReference type="AlphaFoldDB" id="A0A9J5YTP1"/>
<protein>
    <recommendedName>
        <fullName evidence="5">SWIM-type domain-containing protein</fullName>
    </recommendedName>
</protein>
<dbReference type="PANTHER" id="PTHR31973">
    <property type="entry name" value="POLYPROTEIN, PUTATIVE-RELATED"/>
    <property type="match status" value="1"/>
</dbReference>
<dbReference type="Pfam" id="PF04434">
    <property type="entry name" value="SWIM"/>
    <property type="match status" value="1"/>
</dbReference>
<sequence length="376" mass="43454">MPSSDTDVDRKDRKKKIITEEVPIGEAGVDKGFKDIGINKKDRYVGKLGGDEKYIDNSECDSYDSTDMLDAEAVGGVDLPGRRKRKKVRYDDECTVAIFELGMIFENAKEFRKALTKYATFEVKFNKELYKMSRLGNEINDDLLHYPQVSWVRAFFQEHSKCDTVENNMCETFYSWILSCRHKSIITILEEIMRKLMTRTMDMVKFADTWICDIVTRLMLEENKEKSMACKVLWNADVGFEIGEGQYKHTINLPNRVCSCRTGQLRGIPCQHAIFALYHIEQEPEPLVGVHTSQLASPVHNLLLVKVHKKVAILNQQAPTNLDQQDSTNLYQQYQAIMLLQQQFVVIPVELRGKGKLQKQANHHHLWIQVFLLQEE</sequence>
<name>A0A9J5YTP1_SOLCO</name>
<dbReference type="InterPro" id="IPR006564">
    <property type="entry name" value="Znf_PMZ"/>
</dbReference>
<evidence type="ECO:0000313" key="7">
    <source>
        <dbReference type="Proteomes" id="UP000824120"/>
    </source>
</evidence>
<evidence type="ECO:0000256" key="4">
    <source>
        <dbReference type="PROSITE-ProRule" id="PRU00325"/>
    </source>
</evidence>
<keyword evidence="3" id="KW-0862">Zinc</keyword>
<dbReference type="PANTHER" id="PTHR31973:SF197">
    <property type="entry name" value="SWIM-TYPE DOMAIN-CONTAINING PROTEIN"/>
    <property type="match status" value="1"/>
</dbReference>
<evidence type="ECO:0000256" key="2">
    <source>
        <dbReference type="ARBA" id="ARBA00022771"/>
    </source>
</evidence>
<evidence type="ECO:0000256" key="1">
    <source>
        <dbReference type="ARBA" id="ARBA00022723"/>
    </source>
</evidence>
<feature type="domain" description="SWIM-type" evidence="5">
    <location>
        <begin position="247"/>
        <end position="281"/>
    </location>
</feature>